<feature type="region of interest" description="Disordered" evidence="1">
    <location>
        <begin position="40"/>
        <end position="74"/>
    </location>
</feature>
<dbReference type="RefSeq" id="WP_354699026.1">
    <property type="nucleotide sequence ID" value="NZ_CP114014.1"/>
</dbReference>
<dbReference type="PROSITE" id="PS51257">
    <property type="entry name" value="PROKAR_LIPOPROTEIN"/>
    <property type="match status" value="1"/>
</dbReference>
<organism evidence="3">
    <name type="scientific">Paraconexibacter sp. AEG42_29</name>
    <dbReference type="NCBI Taxonomy" id="2997339"/>
    <lineage>
        <taxon>Bacteria</taxon>
        <taxon>Bacillati</taxon>
        <taxon>Actinomycetota</taxon>
        <taxon>Thermoleophilia</taxon>
        <taxon>Solirubrobacterales</taxon>
        <taxon>Paraconexibacteraceae</taxon>
        <taxon>Paraconexibacter</taxon>
    </lineage>
</organism>
<dbReference type="Gene3D" id="3.30.10.20">
    <property type="match status" value="1"/>
</dbReference>
<evidence type="ECO:0000313" key="3">
    <source>
        <dbReference type="EMBL" id="XAY07836.1"/>
    </source>
</evidence>
<feature type="compositionally biased region" description="Low complexity" evidence="1">
    <location>
        <begin position="40"/>
        <end position="62"/>
    </location>
</feature>
<feature type="chain" id="PRO_5043873616" description="PASTA domain-containing protein" evidence="2">
    <location>
        <begin position="18"/>
        <end position="147"/>
    </location>
</feature>
<dbReference type="AlphaFoldDB" id="A0AAU7B1T8"/>
<evidence type="ECO:0008006" key="4">
    <source>
        <dbReference type="Google" id="ProtNLM"/>
    </source>
</evidence>
<evidence type="ECO:0000256" key="2">
    <source>
        <dbReference type="SAM" id="SignalP"/>
    </source>
</evidence>
<name>A0AAU7B1T8_9ACTN</name>
<gene>
    <name evidence="3" type="ORF">DSM112329_04727</name>
</gene>
<sequence length="147" mass="15036">MTLRIIVAAATSALLLAACGESTSSDTQTVAAPAQTVTVTETTTAAAAPTPEPETTTSAAAAEPDEADAGSSGDCIVVPDVEGGDHQLAQDTMQAAGLYSLDEEDATGQDRLLIVDRNWTVESQRPAAGKCVSEDTTVLLRSKKDGE</sequence>
<protein>
    <recommendedName>
        <fullName evidence="4">PASTA domain-containing protein</fullName>
    </recommendedName>
</protein>
<keyword evidence="2" id="KW-0732">Signal</keyword>
<evidence type="ECO:0000256" key="1">
    <source>
        <dbReference type="SAM" id="MobiDB-lite"/>
    </source>
</evidence>
<dbReference type="EMBL" id="CP114014">
    <property type="protein sequence ID" value="XAY07836.1"/>
    <property type="molecule type" value="Genomic_DNA"/>
</dbReference>
<feature type="signal peptide" evidence="2">
    <location>
        <begin position="1"/>
        <end position="17"/>
    </location>
</feature>
<reference evidence="3" key="1">
    <citation type="submission" date="2022-12" db="EMBL/GenBank/DDBJ databases">
        <title>Paraconexibacter alkalitolerans sp. nov. and Baekduia alba sp. nov., isolated from soil and emended description of the genera Paraconexibacter (Chun et al., 2020) and Baekduia (An et al., 2020).</title>
        <authorList>
            <person name="Vieira S."/>
            <person name="Huber K.J."/>
            <person name="Geppert A."/>
            <person name="Wolf J."/>
            <person name="Neumann-Schaal M."/>
            <person name="Muesken M."/>
            <person name="Overmann J."/>
        </authorList>
    </citation>
    <scope>NUCLEOTIDE SEQUENCE</scope>
    <source>
        <strain evidence="3">AEG42_29</strain>
    </source>
</reference>
<proteinExistence type="predicted"/>
<dbReference type="KEGG" id="parq:DSM112329_04727"/>
<accession>A0AAU7B1T8</accession>